<evidence type="ECO:0000256" key="2">
    <source>
        <dbReference type="ARBA" id="ARBA00022475"/>
    </source>
</evidence>
<dbReference type="PANTHER" id="PTHR23513:SF11">
    <property type="entry name" value="STAPHYLOFERRIN A TRANSPORTER"/>
    <property type="match status" value="1"/>
</dbReference>
<dbReference type="RefSeq" id="WP_345692611.1">
    <property type="nucleotide sequence ID" value="NZ_BAABIT010000001.1"/>
</dbReference>
<keyword evidence="3 7" id="KW-0812">Transmembrane</keyword>
<feature type="transmembrane region" description="Helical" evidence="7">
    <location>
        <begin position="35"/>
        <end position="60"/>
    </location>
</feature>
<feature type="transmembrane region" description="Helical" evidence="7">
    <location>
        <begin position="310"/>
        <end position="326"/>
    </location>
</feature>
<proteinExistence type="predicted"/>
<accession>A0ABV9X9W4</accession>
<sequence>MKKRYALRSSSAPIGSYAVGAAVARTGDEMSGPALLLAGFAATGSAAAASALLAGITAAAAVGGPVFGALLDRTPRPGRLLAWALAGYAAALVVVLAGLGRLPLPVTVLIAVLAGLVGPALSGGWTAQLPRVVPKAVLPRATALDAMTFNLAGLAGPALAGAVATLYGAPAAVVVAATLVAAALPSAWALPKARPLDRAAAPAPHGTPEAASISTAPAVHDAARDARLLADLAAGFRVIARVRPLARATAASVLSCAGQGVLVACAPLLGERHLGGAGAGALLLAVLAASALAANALLSRRPDLMGPDALVRYSTLVLAVALALAATGHPVLLVAATVVAGIGEGPQLTALFAIRHRDAPERLRGQIFTTGASLKISGFAVGAAAAGPLALASLPGALLAAAALQLLAAAVTVPADGCRSARRTVRRTRPAPAARTPGTPGPADRPAPHRNAPRPKGH</sequence>
<gene>
    <name evidence="8" type="ORF">ACFPM3_08955</name>
</gene>
<feature type="transmembrane region" description="Helical" evidence="7">
    <location>
        <begin position="106"/>
        <end position="125"/>
    </location>
</feature>
<keyword evidence="4 7" id="KW-1133">Transmembrane helix</keyword>
<dbReference type="InterPro" id="IPR036259">
    <property type="entry name" value="MFS_trans_sf"/>
</dbReference>
<dbReference type="Proteomes" id="UP001595829">
    <property type="component" value="Unassembled WGS sequence"/>
</dbReference>
<feature type="transmembrane region" description="Helical" evidence="7">
    <location>
        <begin position="80"/>
        <end position="99"/>
    </location>
</feature>
<feature type="transmembrane region" description="Helical" evidence="7">
    <location>
        <begin position="332"/>
        <end position="354"/>
    </location>
</feature>
<evidence type="ECO:0000313" key="9">
    <source>
        <dbReference type="Proteomes" id="UP001595829"/>
    </source>
</evidence>
<dbReference type="EMBL" id="JBHSJD010000006">
    <property type="protein sequence ID" value="MFC5022260.1"/>
    <property type="molecule type" value="Genomic_DNA"/>
</dbReference>
<feature type="compositionally biased region" description="Basic residues" evidence="6">
    <location>
        <begin position="420"/>
        <end position="429"/>
    </location>
</feature>
<comment type="subcellular location">
    <subcellularLocation>
        <location evidence="1">Cell membrane</location>
        <topology evidence="1">Multi-pass membrane protein</topology>
    </subcellularLocation>
</comment>
<dbReference type="Gene3D" id="1.20.1250.20">
    <property type="entry name" value="MFS general substrate transporter like domains"/>
    <property type="match status" value="1"/>
</dbReference>
<dbReference type="SUPFAM" id="SSF103473">
    <property type="entry name" value="MFS general substrate transporter"/>
    <property type="match status" value="1"/>
</dbReference>
<dbReference type="InterPro" id="IPR011701">
    <property type="entry name" value="MFS"/>
</dbReference>
<keyword evidence="2" id="KW-1003">Cell membrane</keyword>
<protein>
    <submittedName>
        <fullName evidence="8">MFS transporter</fullName>
    </submittedName>
</protein>
<feature type="region of interest" description="Disordered" evidence="6">
    <location>
        <begin position="419"/>
        <end position="458"/>
    </location>
</feature>
<feature type="transmembrane region" description="Helical" evidence="7">
    <location>
        <begin position="366"/>
        <end position="391"/>
    </location>
</feature>
<feature type="transmembrane region" description="Helical" evidence="7">
    <location>
        <begin position="167"/>
        <end position="190"/>
    </location>
</feature>
<dbReference type="Pfam" id="PF07690">
    <property type="entry name" value="MFS_1"/>
    <property type="match status" value="1"/>
</dbReference>
<evidence type="ECO:0000256" key="1">
    <source>
        <dbReference type="ARBA" id="ARBA00004651"/>
    </source>
</evidence>
<evidence type="ECO:0000256" key="3">
    <source>
        <dbReference type="ARBA" id="ARBA00022692"/>
    </source>
</evidence>
<evidence type="ECO:0000256" key="5">
    <source>
        <dbReference type="ARBA" id="ARBA00023136"/>
    </source>
</evidence>
<feature type="transmembrane region" description="Helical" evidence="7">
    <location>
        <begin position="397"/>
        <end position="417"/>
    </location>
</feature>
<evidence type="ECO:0000256" key="4">
    <source>
        <dbReference type="ARBA" id="ARBA00022989"/>
    </source>
</evidence>
<organism evidence="8 9">
    <name type="scientific">Streptomyces coeruleoprunus</name>
    <dbReference type="NCBI Taxonomy" id="285563"/>
    <lineage>
        <taxon>Bacteria</taxon>
        <taxon>Bacillati</taxon>
        <taxon>Actinomycetota</taxon>
        <taxon>Actinomycetes</taxon>
        <taxon>Kitasatosporales</taxon>
        <taxon>Streptomycetaceae</taxon>
        <taxon>Streptomyces</taxon>
    </lineage>
</organism>
<reference evidence="9" key="1">
    <citation type="journal article" date="2019" name="Int. J. Syst. Evol. Microbiol.">
        <title>The Global Catalogue of Microorganisms (GCM) 10K type strain sequencing project: providing services to taxonomists for standard genome sequencing and annotation.</title>
        <authorList>
            <consortium name="The Broad Institute Genomics Platform"/>
            <consortium name="The Broad Institute Genome Sequencing Center for Infectious Disease"/>
            <person name="Wu L."/>
            <person name="Ma J."/>
        </authorList>
    </citation>
    <scope>NUCLEOTIDE SEQUENCE [LARGE SCALE GENOMIC DNA]</scope>
    <source>
        <strain evidence="9">CGMCC 4.1648</strain>
    </source>
</reference>
<name>A0ABV9X9W4_9ACTN</name>
<evidence type="ECO:0000256" key="7">
    <source>
        <dbReference type="SAM" id="Phobius"/>
    </source>
</evidence>
<keyword evidence="5 7" id="KW-0472">Membrane</keyword>
<evidence type="ECO:0000313" key="8">
    <source>
        <dbReference type="EMBL" id="MFC5022260.1"/>
    </source>
</evidence>
<keyword evidence="9" id="KW-1185">Reference proteome</keyword>
<feature type="transmembrane region" description="Helical" evidence="7">
    <location>
        <begin position="245"/>
        <end position="269"/>
    </location>
</feature>
<dbReference type="PANTHER" id="PTHR23513">
    <property type="entry name" value="INTEGRAL MEMBRANE EFFLUX PROTEIN-RELATED"/>
    <property type="match status" value="1"/>
</dbReference>
<feature type="transmembrane region" description="Helical" evidence="7">
    <location>
        <begin position="275"/>
        <end position="298"/>
    </location>
</feature>
<comment type="caution">
    <text evidence="8">The sequence shown here is derived from an EMBL/GenBank/DDBJ whole genome shotgun (WGS) entry which is preliminary data.</text>
</comment>
<evidence type="ECO:0000256" key="6">
    <source>
        <dbReference type="SAM" id="MobiDB-lite"/>
    </source>
</evidence>